<dbReference type="InterPro" id="IPR011964">
    <property type="entry name" value="YVTN_b-propeller_repeat"/>
</dbReference>
<accession>A0A7I7T0U4</accession>
<dbReference type="SUPFAM" id="SSF50998">
    <property type="entry name" value="Quinoprotein alcohol dehydrogenase-like"/>
    <property type="match status" value="1"/>
</dbReference>
<sequence>MAARSRANRGKPRHRPAKTRSVATWLRAGSVAVGLGAAMAVGQGVASADTASAAPGGTAHRPEGPSATTGTRAADLQRNRHAAATGGYVAHQIADASIAPTPAATQSPLHRPATAPVFAVAAVSPTADTTGRITVASLTPAAAYPAPVTAPVTLAGIVSDVLSWTGLSALAHQLPIPALPVPEPLAAAWTAVREIEYRINNRYPSAKPTITAEDPKTGVVTGSLNATDPDGDQITYTVTTQPAKGTVTVNEDGSFSYTPDAAEAASGGTDIFRVKVSDANAANPAAIHGLLGLLGVTSEPTVAVRLTVTAVGAPATTVTVNATAGTPDPHTGVTIITVISSDSAGNPVTYTATSLQGTVSPSPTQASTLTFTPGAGYTPADVVTDPGHATDTITITATDTAGATSAAVVTITQTALADTPVAGTPTVGTPATDTGTVTGTANFTDPAGRTLTYSITSSPSLGTLSLTGNGGFSYTPTTTARTNAASGGPTTDTFTVTATNATGASANETVSVPISPTASSTGPIKITVGTNPEQLAISPDGAHLYVTNNGSKSVSVIDTATNTVATTIAVGNSPTAIKMAPDGKHVYVTNFDDGTISVISTATNTVTATVTVGGNPEGLAISADGSTLDVAIDGNNITQAAVTQINTATNTVSTTTLLGDGETIRPSGVASVGGTLYVTDYSSNYMFVIPSPGTLTGATRIYVGGQAVDQVNPLDPVLSSDGTTLYVAERFVPNIGPAIAVVDLSSATTTQHIHIPAAVQEIVKSPDGGSLFITNGGNTVSKLDLATGAVTTVATYDDGAGTGIAVSPDGTHLYATNYGNGTVEVTALS</sequence>
<feature type="compositionally biased region" description="Basic residues" evidence="1">
    <location>
        <begin position="1"/>
        <end position="18"/>
    </location>
</feature>
<feature type="region of interest" description="Disordered" evidence="1">
    <location>
        <begin position="49"/>
        <end position="70"/>
    </location>
</feature>
<dbReference type="InterPro" id="IPR011044">
    <property type="entry name" value="Quino_amine_DH_bsu"/>
</dbReference>
<dbReference type="Gene3D" id="2.130.10.10">
    <property type="entry name" value="YVTN repeat-like/Quinoprotein amine dehydrogenase"/>
    <property type="match status" value="2"/>
</dbReference>
<evidence type="ECO:0008006" key="4">
    <source>
        <dbReference type="Google" id="ProtNLM"/>
    </source>
</evidence>
<evidence type="ECO:0000313" key="3">
    <source>
        <dbReference type="Proteomes" id="UP000467148"/>
    </source>
</evidence>
<dbReference type="NCBIfam" id="TIGR01965">
    <property type="entry name" value="VCBS_repeat"/>
    <property type="match status" value="2"/>
</dbReference>
<dbReference type="KEGG" id="mhev:MHEL_03840"/>
<evidence type="ECO:0000256" key="1">
    <source>
        <dbReference type="SAM" id="MobiDB-lite"/>
    </source>
</evidence>
<dbReference type="Pfam" id="PF10282">
    <property type="entry name" value="Lactonase"/>
    <property type="match status" value="1"/>
</dbReference>
<feature type="compositionally biased region" description="Low complexity" evidence="1">
    <location>
        <begin position="424"/>
        <end position="441"/>
    </location>
</feature>
<dbReference type="InterPro" id="IPR051200">
    <property type="entry name" value="Host-pathogen_enzymatic-act"/>
</dbReference>
<keyword evidence="3" id="KW-1185">Reference proteome</keyword>
<dbReference type="InterPro" id="IPR015943">
    <property type="entry name" value="WD40/YVTN_repeat-like_dom_sf"/>
</dbReference>
<protein>
    <recommendedName>
        <fullName evidence="4">Cadherin domain-containing protein</fullName>
    </recommendedName>
</protein>
<gene>
    <name evidence="2" type="ORF">MHEL_03840</name>
</gene>
<dbReference type="InterPro" id="IPR011047">
    <property type="entry name" value="Quinoprotein_ADH-like_sf"/>
</dbReference>
<feature type="region of interest" description="Disordered" evidence="1">
    <location>
        <begin position="1"/>
        <end position="21"/>
    </location>
</feature>
<dbReference type="InterPro" id="IPR010221">
    <property type="entry name" value="VCBS_dom"/>
</dbReference>
<proteinExistence type="predicted"/>
<dbReference type="SUPFAM" id="SSF50969">
    <property type="entry name" value="YVTN repeat-like/Quinoprotein amine dehydrogenase"/>
    <property type="match status" value="1"/>
</dbReference>
<reference evidence="2 3" key="1">
    <citation type="journal article" date="2019" name="Emerg. Microbes Infect.">
        <title>Comprehensive subspecies identification of 175 nontuberculous mycobacteria species based on 7547 genomic profiles.</title>
        <authorList>
            <person name="Matsumoto Y."/>
            <person name="Kinjo T."/>
            <person name="Motooka D."/>
            <person name="Nabeya D."/>
            <person name="Jung N."/>
            <person name="Uechi K."/>
            <person name="Horii T."/>
            <person name="Iida T."/>
            <person name="Fujita J."/>
            <person name="Nakamura S."/>
        </authorList>
    </citation>
    <scope>NUCLEOTIDE SEQUENCE [LARGE SCALE GENOMIC DNA]</scope>
    <source>
        <strain evidence="2 3">JCM 30396</strain>
    </source>
</reference>
<feature type="region of interest" description="Disordered" evidence="1">
    <location>
        <begin position="424"/>
        <end position="443"/>
    </location>
</feature>
<dbReference type="PANTHER" id="PTHR47197:SF3">
    <property type="entry name" value="DIHYDRO-HEME D1 DEHYDROGENASE"/>
    <property type="match status" value="1"/>
</dbReference>
<dbReference type="Proteomes" id="UP000467148">
    <property type="component" value="Chromosome"/>
</dbReference>
<name>A0A7I7T0U4_9MYCO</name>
<dbReference type="InterPro" id="IPR019405">
    <property type="entry name" value="Lactonase_7-beta_prop"/>
</dbReference>
<dbReference type="NCBIfam" id="TIGR02276">
    <property type="entry name" value="beta_rpt_yvtn"/>
    <property type="match status" value="2"/>
</dbReference>
<dbReference type="EMBL" id="AP022596">
    <property type="protein sequence ID" value="BBY62141.1"/>
    <property type="molecule type" value="Genomic_DNA"/>
</dbReference>
<dbReference type="PANTHER" id="PTHR47197">
    <property type="entry name" value="PROTEIN NIRF"/>
    <property type="match status" value="1"/>
</dbReference>
<evidence type="ECO:0000313" key="2">
    <source>
        <dbReference type="EMBL" id="BBY62141.1"/>
    </source>
</evidence>
<dbReference type="AlphaFoldDB" id="A0A7I7T0U4"/>
<organism evidence="2 3">
    <name type="scientific">Mycolicibacterium helvum</name>
    <dbReference type="NCBI Taxonomy" id="1534349"/>
    <lineage>
        <taxon>Bacteria</taxon>
        <taxon>Bacillati</taxon>
        <taxon>Actinomycetota</taxon>
        <taxon>Actinomycetes</taxon>
        <taxon>Mycobacteriales</taxon>
        <taxon>Mycobacteriaceae</taxon>
        <taxon>Mycolicibacterium</taxon>
    </lineage>
</organism>
<dbReference type="Gene3D" id="2.60.40.3440">
    <property type="match status" value="1"/>
</dbReference>
<dbReference type="Pfam" id="PF17963">
    <property type="entry name" value="Big_9"/>
    <property type="match status" value="3"/>
</dbReference>